<dbReference type="PATRIC" id="fig|1515334.3.peg.1941"/>
<evidence type="ECO:0000256" key="3">
    <source>
        <dbReference type="SAM" id="MobiDB-lite"/>
    </source>
</evidence>
<dbReference type="SMART" id="SM00267">
    <property type="entry name" value="GGDEF"/>
    <property type="match status" value="1"/>
</dbReference>
<dbReference type="Gene3D" id="3.30.70.270">
    <property type="match status" value="1"/>
</dbReference>
<dbReference type="PROSITE" id="PS50887">
    <property type="entry name" value="GGDEF"/>
    <property type="match status" value="1"/>
</dbReference>
<evidence type="ECO:0000259" key="4">
    <source>
        <dbReference type="PROSITE" id="PS50887"/>
    </source>
</evidence>
<comment type="caution">
    <text evidence="5">The sequence shown here is derived from an EMBL/GenBank/DDBJ whole genome shotgun (WGS) entry which is preliminary data.</text>
</comment>
<evidence type="ECO:0000313" key="6">
    <source>
        <dbReference type="Proteomes" id="UP000030960"/>
    </source>
</evidence>
<feature type="region of interest" description="Disordered" evidence="3">
    <location>
        <begin position="126"/>
        <end position="145"/>
    </location>
</feature>
<evidence type="ECO:0000313" key="5">
    <source>
        <dbReference type="EMBL" id="KHQ53398.1"/>
    </source>
</evidence>
<gene>
    <name evidence="5" type="ORF">OA50_01928</name>
</gene>
<dbReference type="InterPro" id="IPR029787">
    <property type="entry name" value="Nucleotide_cyclase"/>
</dbReference>
<dbReference type="PANTHER" id="PTHR45138:SF9">
    <property type="entry name" value="DIGUANYLATE CYCLASE DGCM-RELATED"/>
    <property type="match status" value="1"/>
</dbReference>
<dbReference type="InterPro" id="IPR000160">
    <property type="entry name" value="GGDEF_dom"/>
</dbReference>
<accession>A0A0B3S377</accession>
<dbReference type="PANTHER" id="PTHR45138">
    <property type="entry name" value="REGULATORY COMPONENTS OF SENSORY TRANSDUCTION SYSTEM"/>
    <property type="match status" value="1"/>
</dbReference>
<protein>
    <recommendedName>
        <fullName evidence="1">diguanylate cyclase</fullName>
        <ecNumber evidence="1">2.7.7.65</ecNumber>
    </recommendedName>
</protein>
<keyword evidence="6" id="KW-1185">Reference proteome</keyword>
<dbReference type="RefSeq" id="WP_052244413.1">
    <property type="nucleotide sequence ID" value="NZ_JSUQ01000007.1"/>
</dbReference>
<dbReference type="CDD" id="cd01949">
    <property type="entry name" value="GGDEF"/>
    <property type="match status" value="1"/>
</dbReference>
<dbReference type="STRING" id="561184.SAMN05216376_106292"/>
<dbReference type="EMBL" id="JSUQ01000007">
    <property type="protein sequence ID" value="KHQ53398.1"/>
    <property type="molecule type" value="Genomic_DNA"/>
</dbReference>
<organism evidence="5 6">
    <name type="scientific">Mameliella alba</name>
    <dbReference type="NCBI Taxonomy" id="561184"/>
    <lineage>
        <taxon>Bacteria</taxon>
        <taxon>Pseudomonadati</taxon>
        <taxon>Pseudomonadota</taxon>
        <taxon>Alphaproteobacteria</taxon>
        <taxon>Rhodobacterales</taxon>
        <taxon>Roseobacteraceae</taxon>
        <taxon>Mameliella</taxon>
    </lineage>
</organism>
<evidence type="ECO:0000256" key="2">
    <source>
        <dbReference type="ARBA" id="ARBA00034247"/>
    </source>
</evidence>
<dbReference type="SUPFAM" id="SSF55073">
    <property type="entry name" value="Nucleotide cyclase"/>
    <property type="match status" value="1"/>
</dbReference>
<sequence length="322" mass="35525">MTVTDAVLDAAVGAIGQAIERAPRAMMLLDDQWTVLLANRHARDLPGLQVGLQLASLAREDADTMTKGLKQAISTSRGIPLRLTFTEEPMTFQAWRIDPLPGMENPLVMLKSDPSNLFAARLTSLERQQDSTRRRLSQTEEERDRLRHTARRLSSLAMTDPLTGLMNARSFREEGQRLLASPQGAVGLIYIDLNGFKPINDQYGHCAGDEVLSRVARRLRETLRNDASAARLGGDEFGIWRPDTTQRAMLTCVNDLRAALARPMTLERPGGTDIVLPGIDAAFGRATAPHDGSDVDMLLKRADARMYADKSRHRGACLRLSG</sequence>
<proteinExistence type="predicted"/>
<name>A0A0B3S377_9RHOB</name>
<dbReference type="AlphaFoldDB" id="A0A0B3S377"/>
<dbReference type="Pfam" id="PF00990">
    <property type="entry name" value="GGDEF"/>
    <property type="match status" value="1"/>
</dbReference>
<dbReference type="GO" id="GO:0052621">
    <property type="term" value="F:diguanylate cyclase activity"/>
    <property type="evidence" value="ECO:0007669"/>
    <property type="project" value="UniProtKB-EC"/>
</dbReference>
<dbReference type="InterPro" id="IPR050469">
    <property type="entry name" value="Diguanylate_Cyclase"/>
</dbReference>
<dbReference type="EC" id="2.7.7.65" evidence="1"/>
<evidence type="ECO:0000256" key="1">
    <source>
        <dbReference type="ARBA" id="ARBA00012528"/>
    </source>
</evidence>
<feature type="compositionally biased region" description="Basic and acidic residues" evidence="3">
    <location>
        <begin position="127"/>
        <end position="145"/>
    </location>
</feature>
<comment type="catalytic activity">
    <reaction evidence="2">
        <text>2 GTP = 3',3'-c-di-GMP + 2 diphosphate</text>
        <dbReference type="Rhea" id="RHEA:24898"/>
        <dbReference type="ChEBI" id="CHEBI:33019"/>
        <dbReference type="ChEBI" id="CHEBI:37565"/>
        <dbReference type="ChEBI" id="CHEBI:58805"/>
        <dbReference type="EC" id="2.7.7.65"/>
    </reaction>
</comment>
<dbReference type="InterPro" id="IPR043128">
    <property type="entry name" value="Rev_trsase/Diguanyl_cyclase"/>
</dbReference>
<reference evidence="5 6" key="1">
    <citation type="submission" date="2014-10" db="EMBL/GenBank/DDBJ databases">
        <title>Genome sequence of Ponticoccus sp. strain UMTAT08 isolated from clonal culture of toxic dinoflagellate Alexandrium tamiyavanichii.</title>
        <authorList>
            <person name="Gan H.Y."/>
            <person name="Muhd D.-D."/>
            <person name="Mohd Noor M.E."/>
            <person name="Yeong Y.S."/>
            <person name="Usup G."/>
        </authorList>
    </citation>
    <scope>NUCLEOTIDE SEQUENCE [LARGE SCALE GENOMIC DNA]</scope>
    <source>
        <strain evidence="5 6">UMTAT08</strain>
    </source>
</reference>
<dbReference type="NCBIfam" id="TIGR00254">
    <property type="entry name" value="GGDEF"/>
    <property type="match status" value="1"/>
</dbReference>
<feature type="domain" description="GGDEF" evidence="4">
    <location>
        <begin position="184"/>
        <end position="322"/>
    </location>
</feature>
<dbReference type="Proteomes" id="UP000030960">
    <property type="component" value="Unassembled WGS sequence"/>
</dbReference>